<comment type="function">
    <text evidence="2 7">Catalyzes the epimerization of the C3' and C5'positions of dTDP-6-deoxy-D-xylo-4-hexulose, forming dTDP-6-deoxy-L-lyxo-4-hexulose.</text>
</comment>
<comment type="catalytic activity">
    <reaction evidence="1 7">
        <text>dTDP-4-dehydro-6-deoxy-alpha-D-glucose = dTDP-4-dehydro-beta-L-rhamnose</text>
        <dbReference type="Rhea" id="RHEA:16969"/>
        <dbReference type="ChEBI" id="CHEBI:57649"/>
        <dbReference type="ChEBI" id="CHEBI:62830"/>
        <dbReference type="EC" id="5.1.3.13"/>
    </reaction>
</comment>
<dbReference type="UniPathway" id="UPA00124"/>
<evidence type="ECO:0000256" key="6">
    <source>
        <dbReference type="PIRSR" id="PIRSR600888-3"/>
    </source>
</evidence>
<dbReference type="GO" id="GO:0005829">
    <property type="term" value="C:cytosol"/>
    <property type="evidence" value="ECO:0007669"/>
    <property type="project" value="TreeGrafter"/>
</dbReference>
<dbReference type="InterPro" id="IPR014710">
    <property type="entry name" value="RmlC-like_jellyroll"/>
</dbReference>
<dbReference type="InterPro" id="IPR011051">
    <property type="entry name" value="RmlC_Cupin_sf"/>
</dbReference>
<feature type="active site" description="Proton donor" evidence="5">
    <location>
        <position position="132"/>
    </location>
</feature>
<keyword evidence="9" id="KW-1185">Reference proteome</keyword>
<feature type="site" description="Participates in a stacking interaction with the thymidine ring of dTDP-4-oxo-6-deoxyglucose" evidence="6">
    <location>
        <position position="138"/>
    </location>
</feature>
<dbReference type="GO" id="GO:0008830">
    <property type="term" value="F:dTDP-4-dehydrorhamnose 3,5-epimerase activity"/>
    <property type="evidence" value="ECO:0007669"/>
    <property type="project" value="UniProtKB-UniRule"/>
</dbReference>
<dbReference type="PANTHER" id="PTHR21047:SF2">
    <property type="entry name" value="THYMIDINE DIPHOSPHO-4-KETO-RHAMNOSE 3,5-EPIMERASE"/>
    <property type="match status" value="1"/>
</dbReference>
<evidence type="ECO:0000256" key="4">
    <source>
        <dbReference type="ARBA" id="ARBA00019595"/>
    </source>
</evidence>
<evidence type="ECO:0000256" key="7">
    <source>
        <dbReference type="RuleBase" id="RU364069"/>
    </source>
</evidence>
<evidence type="ECO:0000313" key="8">
    <source>
        <dbReference type="EMBL" id="PTE21671.1"/>
    </source>
</evidence>
<proteinExistence type="inferred from homology"/>
<comment type="pathway">
    <text evidence="7">Carbohydrate biosynthesis; dTDP-L-rhamnose biosynthesis.</text>
</comment>
<feature type="active site" description="Proton acceptor" evidence="5">
    <location>
        <position position="62"/>
    </location>
</feature>
<gene>
    <name evidence="8" type="primary">rfbC</name>
    <name evidence="8" type="ORF">C5F48_11040</name>
</gene>
<dbReference type="AlphaFoldDB" id="A0A2T4JUT1"/>
<dbReference type="GO" id="GO:0000271">
    <property type="term" value="P:polysaccharide biosynthetic process"/>
    <property type="evidence" value="ECO:0007669"/>
    <property type="project" value="TreeGrafter"/>
</dbReference>
<comment type="similarity">
    <text evidence="7">Belongs to the dTDP-4-dehydrorhamnose 3,5-epimerase family.</text>
</comment>
<dbReference type="Pfam" id="PF00908">
    <property type="entry name" value="dTDP_sugar_isom"/>
    <property type="match status" value="1"/>
</dbReference>
<organism evidence="8 9">
    <name type="scientific">Cereibacter changlensis JA139</name>
    <dbReference type="NCBI Taxonomy" id="1188249"/>
    <lineage>
        <taxon>Bacteria</taxon>
        <taxon>Pseudomonadati</taxon>
        <taxon>Pseudomonadota</taxon>
        <taxon>Alphaproteobacteria</taxon>
        <taxon>Rhodobacterales</taxon>
        <taxon>Paracoccaceae</taxon>
        <taxon>Cereibacter</taxon>
    </lineage>
</organism>
<dbReference type="EC" id="5.1.3.13" evidence="3 7"/>
<dbReference type="PANTHER" id="PTHR21047">
    <property type="entry name" value="DTDP-6-DEOXY-D-GLUCOSE-3,5 EPIMERASE"/>
    <property type="match status" value="1"/>
</dbReference>
<accession>A0A2T4JUT1</accession>
<dbReference type="NCBIfam" id="TIGR01221">
    <property type="entry name" value="rmlC"/>
    <property type="match status" value="1"/>
</dbReference>
<dbReference type="OrthoDB" id="9800680at2"/>
<evidence type="ECO:0000256" key="2">
    <source>
        <dbReference type="ARBA" id="ARBA00001997"/>
    </source>
</evidence>
<reference evidence="8 9" key="1">
    <citation type="submission" date="2018-03" db="EMBL/GenBank/DDBJ databases">
        <title>Cereibacter changlensis.</title>
        <authorList>
            <person name="Meyer T.E."/>
            <person name="Miller S."/>
            <person name="Lodha T."/>
            <person name="Gandham S."/>
            <person name="Chintalapati S."/>
            <person name="Chintalapati V.R."/>
        </authorList>
    </citation>
    <scope>NUCLEOTIDE SEQUENCE [LARGE SCALE GENOMIC DNA]</scope>
    <source>
        <strain evidence="8 9">JA139</strain>
    </source>
</reference>
<protein>
    <recommendedName>
        <fullName evidence="4 7">dTDP-4-dehydrorhamnose 3,5-epimerase</fullName>
        <ecNumber evidence="3 7">5.1.3.13</ecNumber>
    </recommendedName>
    <alternativeName>
        <fullName evidence="7">Thymidine diphospho-4-keto-rhamnose 3,5-epimerase</fullName>
    </alternativeName>
</protein>
<dbReference type="CDD" id="cd00438">
    <property type="entry name" value="cupin_RmlC"/>
    <property type="match status" value="1"/>
</dbReference>
<dbReference type="SUPFAM" id="SSF51182">
    <property type="entry name" value="RmlC-like cupins"/>
    <property type="match status" value="1"/>
</dbReference>
<sequence length="177" mass="19857">MRFIPTTLQDAFLIEEEPRTDERGYFARSFCETEMADAGLKTRFVQHNNSFNHLKGTLRGMHYQHAPHAEVKVVTCIRGSIHDVIIDLRKDSSTYMKWEGFTLAAGDHRQLYIPEGFAHGYLTLEDGAAVSYLVSTAYAPGTEGGVRWNDPAFGIDWPVEVTVISEKDAAWPDYAAG</sequence>
<evidence type="ECO:0000313" key="9">
    <source>
        <dbReference type="Proteomes" id="UP000241010"/>
    </source>
</evidence>
<evidence type="ECO:0000256" key="3">
    <source>
        <dbReference type="ARBA" id="ARBA00012098"/>
    </source>
</evidence>
<dbReference type="Proteomes" id="UP000241010">
    <property type="component" value="Unassembled WGS sequence"/>
</dbReference>
<dbReference type="InterPro" id="IPR000888">
    <property type="entry name" value="RmlC-like"/>
</dbReference>
<comment type="subunit">
    <text evidence="7">Homodimer.</text>
</comment>
<evidence type="ECO:0000256" key="1">
    <source>
        <dbReference type="ARBA" id="ARBA00001298"/>
    </source>
</evidence>
<comment type="caution">
    <text evidence="8">The sequence shown here is derived from an EMBL/GenBank/DDBJ whole genome shotgun (WGS) entry which is preliminary data.</text>
</comment>
<dbReference type="GO" id="GO:0019305">
    <property type="term" value="P:dTDP-rhamnose biosynthetic process"/>
    <property type="evidence" value="ECO:0007669"/>
    <property type="project" value="UniProtKB-UniRule"/>
</dbReference>
<name>A0A2T4JUT1_9RHOB</name>
<dbReference type="RefSeq" id="WP_107663968.1">
    <property type="nucleotide sequence ID" value="NZ_PZKG01000042.1"/>
</dbReference>
<keyword evidence="7" id="KW-0413">Isomerase</keyword>
<dbReference type="EMBL" id="PZKG01000042">
    <property type="protein sequence ID" value="PTE21671.1"/>
    <property type="molecule type" value="Genomic_DNA"/>
</dbReference>
<evidence type="ECO:0000256" key="5">
    <source>
        <dbReference type="PIRSR" id="PIRSR600888-1"/>
    </source>
</evidence>
<dbReference type="Gene3D" id="2.60.120.10">
    <property type="entry name" value="Jelly Rolls"/>
    <property type="match status" value="1"/>
</dbReference>